<dbReference type="Pfam" id="PF13487">
    <property type="entry name" value="HD_5"/>
    <property type="match status" value="1"/>
</dbReference>
<dbReference type="SUPFAM" id="SSF109604">
    <property type="entry name" value="HD-domain/PDEase-like"/>
    <property type="match status" value="1"/>
</dbReference>
<dbReference type="eggNOG" id="COG2206">
    <property type="taxonomic scope" value="Bacteria"/>
</dbReference>
<dbReference type="SMART" id="SM00471">
    <property type="entry name" value="HDc"/>
    <property type="match status" value="1"/>
</dbReference>
<dbReference type="RefSeq" id="WP_020885743.1">
    <property type="nucleotide sequence ID" value="NZ_ATHI01000002.1"/>
</dbReference>
<dbReference type="PANTHER" id="PTHR43155:SF2">
    <property type="entry name" value="CYCLIC DI-GMP PHOSPHODIESTERASE PA4108"/>
    <property type="match status" value="1"/>
</dbReference>
<protein>
    <submittedName>
        <fullName evidence="2">Metal dependent phosphohydrolase</fullName>
    </submittedName>
</protein>
<evidence type="ECO:0000313" key="3">
    <source>
        <dbReference type="Proteomes" id="UP000014975"/>
    </source>
</evidence>
<reference evidence="2 3" key="1">
    <citation type="journal article" date="2013" name="Genome Announc.">
        <title>Draft genome sequences for three mercury-methylating, sulfate-reducing bacteria.</title>
        <authorList>
            <person name="Brown S.D."/>
            <person name="Hurt R.A.Jr."/>
            <person name="Gilmour C.C."/>
            <person name="Elias D.A."/>
        </authorList>
    </citation>
    <scope>NUCLEOTIDE SEQUENCE [LARGE SCALE GENOMIC DNA]</scope>
    <source>
        <strain evidence="2 3">DSM 16529</strain>
    </source>
</reference>
<dbReference type="InterPro" id="IPR006675">
    <property type="entry name" value="HDIG_dom"/>
</dbReference>
<dbReference type="PANTHER" id="PTHR43155">
    <property type="entry name" value="CYCLIC DI-GMP PHOSPHODIESTERASE PA4108-RELATED"/>
    <property type="match status" value="1"/>
</dbReference>
<feature type="domain" description="HD-GYP" evidence="1">
    <location>
        <begin position="143"/>
        <end position="339"/>
    </location>
</feature>
<dbReference type="PATRIC" id="fig|1121439.3.peg.243"/>
<keyword evidence="3" id="KW-1185">Reference proteome</keyword>
<dbReference type="PROSITE" id="PS51832">
    <property type="entry name" value="HD_GYP"/>
    <property type="match status" value="1"/>
</dbReference>
<evidence type="ECO:0000259" key="1">
    <source>
        <dbReference type="PROSITE" id="PS51832"/>
    </source>
</evidence>
<dbReference type="EMBL" id="ATHI01000002">
    <property type="protein sequence ID" value="EPR35753.1"/>
    <property type="molecule type" value="Genomic_DNA"/>
</dbReference>
<dbReference type="Proteomes" id="UP000014975">
    <property type="component" value="Unassembled WGS sequence"/>
</dbReference>
<dbReference type="InterPro" id="IPR021812">
    <property type="entry name" value="DUF3391"/>
</dbReference>
<dbReference type="GO" id="GO:0016787">
    <property type="term" value="F:hydrolase activity"/>
    <property type="evidence" value="ECO:0007669"/>
    <property type="project" value="UniProtKB-KW"/>
</dbReference>
<evidence type="ECO:0000313" key="2">
    <source>
        <dbReference type="EMBL" id="EPR35753.1"/>
    </source>
</evidence>
<dbReference type="OrthoDB" id="9802066at2"/>
<sequence>MSNTVKKSERCDDAPHLRRIHIDDLEVGMYVEKYGQGTFKDPFAYPRQEIVAVEQIEFMRKSGAVDVFIDPGRGVGGTIAPDSGLPLEFLALEHKIPFVDELPVAAAIHAKTLRHARDLMDAARRHGRLDHAASREIVSDIAASVDRNESAAACLAKLGARNGYHVAHLVNVGILAVLFARHLGMSEAETHEFGLAGLYHDIGKARLPEAILNKPGPLSPWERKLARSHAVEGYRLLRETDGISEAVAGAALEHHERPGGKGYPRGLGDGETHLYGRLLAVIDVFDAITSDRPYARAKPAAEAFRLMYSMRGKEFETRILELFIKSMGIFPVGSFVRLNNGHYAVVCEANSDQPLRPSVKLVFDPRLRPCRAEFVDLADASGPDGRNRLEIHENLDPRLFGVDVLRLLT</sequence>
<accession>S7UTW6</accession>
<dbReference type="InterPro" id="IPR037522">
    <property type="entry name" value="HD_GYP_dom"/>
</dbReference>
<dbReference type="AlphaFoldDB" id="S7UTW6"/>
<comment type="caution">
    <text evidence="2">The sequence shown here is derived from an EMBL/GenBank/DDBJ whole genome shotgun (WGS) entry which is preliminary data.</text>
</comment>
<dbReference type="STRING" id="1121439.dsat_1857"/>
<keyword evidence="2" id="KW-0378">Hydrolase</keyword>
<gene>
    <name evidence="2" type="ORF">dsat_1857</name>
</gene>
<dbReference type="CDD" id="cd00077">
    <property type="entry name" value="HDc"/>
    <property type="match status" value="1"/>
</dbReference>
<name>S7UTW6_9BACT</name>
<dbReference type="Pfam" id="PF11871">
    <property type="entry name" value="DUF3391"/>
    <property type="match status" value="1"/>
</dbReference>
<proteinExistence type="predicted"/>
<organism evidence="2 3">
    <name type="scientific">Alkalidesulfovibrio alkalitolerans DSM 16529</name>
    <dbReference type="NCBI Taxonomy" id="1121439"/>
    <lineage>
        <taxon>Bacteria</taxon>
        <taxon>Pseudomonadati</taxon>
        <taxon>Thermodesulfobacteriota</taxon>
        <taxon>Desulfovibrionia</taxon>
        <taxon>Desulfovibrionales</taxon>
        <taxon>Desulfovibrionaceae</taxon>
        <taxon>Alkalidesulfovibrio</taxon>
    </lineage>
</organism>
<dbReference type="InterPro" id="IPR003607">
    <property type="entry name" value="HD/PDEase_dom"/>
</dbReference>
<dbReference type="Gene3D" id="1.10.3210.10">
    <property type="entry name" value="Hypothetical protein af1432"/>
    <property type="match status" value="1"/>
</dbReference>
<dbReference type="NCBIfam" id="TIGR00277">
    <property type="entry name" value="HDIG"/>
    <property type="match status" value="1"/>
</dbReference>